<dbReference type="KEGG" id="bsol:FSW04_20810"/>
<evidence type="ECO:0000259" key="3">
    <source>
        <dbReference type="PROSITE" id="PS50977"/>
    </source>
</evidence>
<dbReference type="PANTHER" id="PTHR30055">
    <property type="entry name" value="HTH-TYPE TRANSCRIPTIONAL REGULATOR RUTR"/>
    <property type="match status" value="1"/>
</dbReference>
<keyword evidence="1 2" id="KW-0238">DNA-binding</keyword>
<protein>
    <submittedName>
        <fullName evidence="4">TetR/AcrR family transcriptional regulator</fullName>
    </submittedName>
</protein>
<evidence type="ECO:0000256" key="1">
    <source>
        <dbReference type="ARBA" id="ARBA00023125"/>
    </source>
</evidence>
<dbReference type="Pfam" id="PF00440">
    <property type="entry name" value="TetR_N"/>
    <property type="match status" value="1"/>
</dbReference>
<evidence type="ECO:0000313" key="5">
    <source>
        <dbReference type="Proteomes" id="UP000321805"/>
    </source>
</evidence>
<dbReference type="GO" id="GO:0003700">
    <property type="term" value="F:DNA-binding transcription factor activity"/>
    <property type="evidence" value="ECO:0007669"/>
    <property type="project" value="TreeGrafter"/>
</dbReference>
<evidence type="ECO:0000313" key="4">
    <source>
        <dbReference type="EMBL" id="QEC49769.1"/>
    </source>
</evidence>
<accession>A0A5B8U9D1</accession>
<keyword evidence="5" id="KW-1185">Reference proteome</keyword>
<feature type="domain" description="HTH tetR-type" evidence="3">
    <location>
        <begin position="44"/>
        <end position="104"/>
    </location>
</feature>
<dbReference type="InterPro" id="IPR001647">
    <property type="entry name" value="HTH_TetR"/>
</dbReference>
<dbReference type="Gene3D" id="1.10.357.10">
    <property type="entry name" value="Tetracycline Repressor, domain 2"/>
    <property type="match status" value="1"/>
</dbReference>
<dbReference type="OrthoDB" id="3210012at2"/>
<dbReference type="PROSITE" id="PS50977">
    <property type="entry name" value="HTH_TETR_2"/>
    <property type="match status" value="1"/>
</dbReference>
<name>A0A5B8U9D1_9ACTN</name>
<dbReference type="InterPro" id="IPR009057">
    <property type="entry name" value="Homeodomain-like_sf"/>
</dbReference>
<dbReference type="AlphaFoldDB" id="A0A5B8U9D1"/>
<dbReference type="PANTHER" id="PTHR30055:SF209">
    <property type="entry name" value="POSSIBLE TRANSCRIPTIONAL REGULATORY PROTEIN (PROBABLY TETR-FAMILY)"/>
    <property type="match status" value="1"/>
</dbReference>
<sequence>MISRLLRTYFTVAPAVKCRDTVSPHHQPSATRLRPAAPTRRDSLITYRRLVEAAGRLLDRHEHQGFNLAEVAREAEVSTATVYRYFGSIDHLVDAYLDAFVDDLAVARARRPEAERTGVAGLRTLGDDYVELALSRGRAMVHGRSLAGIVHRYRAGDPSIVKIWALYAEPIGSALDELGHGPDDLEFAVLLWNAMFYARELLDLRESMGWSPQTISRRLTDTFLGAMGARTAAPNAASA</sequence>
<dbReference type="EMBL" id="CP042430">
    <property type="protein sequence ID" value="QEC49769.1"/>
    <property type="molecule type" value="Genomic_DNA"/>
</dbReference>
<dbReference type="InterPro" id="IPR050109">
    <property type="entry name" value="HTH-type_TetR-like_transc_reg"/>
</dbReference>
<gene>
    <name evidence="4" type="ORF">FSW04_20810</name>
</gene>
<proteinExistence type="predicted"/>
<dbReference type="SUPFAM" id="SSF46689">
    <property type="entry name" value="Homeodomain-like"/>
    <property type="match status" value="1"/>
</dbReference>
<organism evidence="4 5">
    <name type="scientific">Baekduia soli</name>
    <dbReference type="NCBI Taxonomy" id="496014"/>
    <lineage>
        <taxon>Bacteria</taxon>
        <taxon>Bacillati</taxon>
        <taxon>Actinomycetota</taxon>
        <taxon>Thermoleophilia</taxon>
        <taxon>Solirubrobacterales</taxon>
        <taxon>Baekduiaceae</taxon>
        <taxon>Baekduia</taxon>
    </lineage>
</organism>
<feature type="DNA-binding region" description="H-T-H motif" evidence="2">
    <location>
        <begin position="67"/>
        <end position="86"/>
    </location>
</feature>
<reference evidence="4 5" key="1">
    <citation type="journal article" date="2018" name="J. Microbiol.">
        <title>Baekduia soli gen. nov., sp. nov., a novel bacterium isolated from the soil of Baekdu Mountain and proposal of a novel family name, Baekduiaceae fam. nov.</title>
        <authorList>
            <person name="An D.S."/>
            <person name="Siddiqi M.Z."/>
            <person name="Kim K.H."/>
            <person name="Yu H.S."/>
            <person name="Im W.T."/>
        </authorList>
    </citation>
    <scope>NUCLEOTIDE SEQUENCE [LARGE SCALE GENOMIC DNA]</scope>
    <source>
        <strain evidence="4 5">BR7-21</strain>
    </source>
</reference>
<evidence type="ECO:0000256" key="2">
    <source>
        <dbReference type="PROSITE-ProRule" id="PRU00335"/>
    </source>
</evidence>
<dbReference type="Proteomes" id="UP000321805">
    <property type="component" value="Chromosome"/>
</dbReference>
<dbReference type="GO" id="GO:0000976">
    <property type="term" value="F:transcription cis-regulatory region binding"/>
    <property type="evidence" value="ECO:0007669"/>
    <property type="project" value="TreeGrafter"/>
</dbReference>